<evidence type="ECO:0000313" key="3">
    <source>
        <dbReference type="Proteomes" id="UP000033140"/>
    </source>
</evidence>
<dbReference type="InterPro" id="IPR051057">
    <property type="entry name" value="PI-PLC_domain"/>
</dbReference>
<dbReference type="PANTHER" id="PTHR13593">
    <property type="match status" value="1"/>
</dbReference>
<comment type="caution">
    <text evidence="2">The sequence shown here is derived from an EMBL/GenBank/DDBJ whole genome shotgun (WGS) entry which is preliminary data.</text>
</comment>
<proteinExistence type="predicted"/>
<accession>A0A0E9NRX0</accession>
<evidence type="ECO:0008006" key="4">
    <source>
        <dbReference type="Google" id="ProtNLM"/>
    </source>
</evidence>
<dbReference type="Proteomes" id="UP000033140">
    <property type="component" value="Unassembled WGS sequence"/>
</dbReference>
<dbReference type="OMA" id="CNCGDVH"/>
<feature type="signal peptide" evidence="1">
    <location>
        <begin position="1"/>
        <end position="19"/>
    </location>
</feature>
<dbReference type="AlphaFoldDB" id="A0A0E9NRX0"/>
<protein>
    <recommendedName>
        <fullName evidence="4">Phosphatidylinositol-specific phospholipase C X domain-containing protein</fullName>
    </recommendedName>
</protein>
<sequence>MHSFVQTIAALALASVVTAQQLCNGHASLCSRSYSNITYLGAHNSYAAVPNSVASNQLVNVTTQLNDGIRLLQNQAHQNNETGSDGVGISLCHTSCDLLDGGTIEEYLTEVVAWLEANPDEVITILWVNSDNLSPSLYATVYESTNLSAYTYSPPTSLTTLSDLPTLSSLIGNNTRVITFMDSNADASIVDYILPEWDFVFETAYDSTDATFPCDLDRPSGGTSDGKLYLVNHYLDTEIISSVLIPDTAALDTTNGYASLQANYEGCYALYSRPPNFVLLDYYSIPTNGSVFSWVAELNGVNYTAPTNGLLGGEAQSENTASGALSWWNQIATEAGESTISSVAAAVVTQTMSTLVGTRNGSSTSTSWGEVGGRGRSGRELGLAGTMSLGVVGVVVGVLVGL</sequence>
<reference evidence="2 3" key="1">
    <citation type="journal article" date="2011" name="J. Gen. Appl. Microbiol.">
        <title>Draft genome sequencing of the enigmatic yeast Saitoella complicata.</title>
        <authorList>
            <person name="Nishida H."/>
            <person name="Hamamoto M."/>
            <person name="Sugiyama J."/>
        </authorList>
    </citation>
    <scope>NUCLEOTIDE SEQUENCE [LARGE SCALE GENOMIC DNA]</scope>
    <source>
        <strain evidence="2 3">NRRL Y-17804</strain>
    </source>
</reference>
<gene>
    <name evidence="2" type="ORF">G7K_6700-t2</name>
</gene>
<keyword evidence="1" id="KW-0732">Signal</keyword>
<dbReference type="Gene3D" id="3.20.20.190">
    <property type="entry name" value="Phosphatidylinositol (PI) phosphodiesterase"/>
    <property type="match status" value="1"/>
</dbReference>
<dbReference type="InterPro" id="IPR017946">
    <property type="entry name" value="PLC-like_Pdiesterase_TIM-brl"/>
</dbReference>
<dbReference type="GO" id="GO:0008081">
    <property type="term" value="F:phosphoric diester hydrolase activity"/>
    <property type="evidence" value="ECO:0007669"/>
    <property type="project" value="InterPro"/>
</dbReference>
<organism evidence="2 3">
    <name type="scientific">Saitoella complicata (strain BCRC 22490 / CBS 7301 / JCM 7358 / NBRC 10748 / NRRL Y-17804)</name>
    <dbReference type="NCBI Taxonomy" id="698492"/>
    <lineage>
        <taxon>Eukaryota</taxon>
        <taxon>Fungi</taxon>
        <taxon>Dikarya</taxon>
        <taxon>Ascomycota</taxon>
        <taxon>Taphrinomycotina</taxon>
        <taxon>Taphrinomycotina incertae sedis</taxon>
        <taxon>Saitoella</taxon>
    </lineage>
</organism>
<dbReference type="GO" id="GO:0006629">
    <property type="term" value="P:lipid metabolic process"/>
    <property type="evidence" value="ECO:0007669"/>
    <property type="project" value="InterPro"/>
</dbReference>
<dbReference type="EMBL" id="BACD03000077">
    <property type="protein sequence ID" value="GAO52627.1"/>
    <property type="molecule type" value="Genomic_DNA"/>
</dbReference>
<name>A0A0E9NRX0_SAICN</name>
<keyword evidence="3" id="KW-1185">Reference proteome</keyword>
<feature type="chain" id="PRO_5002431054" description="Phosphatidylinositol-specific phospholipase C X domain-containing protein" evidence="1">
    <location>
        <begin position="20"/>
        <end position="402"/>
    </location>
</feature>
<dbReference type="SUPFAM" id="SSF51695">
    <property type="entry name" value="PLC-like phosphodiesterases"/>
    <property type="match status" value="1"/>
</dbReference>
<dbReference type="PANTHER" id="PTHR13593:SF140">
    <property type="entry name" value="PLC-LIKE PHOSPHODIESTERASE"/>
    <property type="match status" value="1"/>
</dbReference>
<reference evidence="2 3" key="2">
    <citation type="journal article" date="2014" name="J. Gen. Appl. Microbiol.">
        <title>The early diverging ascomycetous budding yeast Saitoella complicata has three histone deacetylases belonging to the Clr6, Hos2, and Rpd3 lineages.</title>
        <authorList>
            <person name="Nishida H."/>
            <person name="Matsumoto T."/>
            <person name="Kondo S."/>
            <person name="Hamamoto M."/>
            <person name="Yoshikawa H."/>
        </authorList>
    </citation>
    <scope>NUCLEOTIDE SEQUENCE [LARGE SCALE GENOMIC DNA]</scope>
    <source>
        <strain evidence="2 3">NRRL Y-17804</strain>
    </source>
</reference>
<dbReference type="STRING" id="698492.A0A0E9NRX0"/>
<dbReference type="Pfam" id="PF26146">
    <property type="entry name" value="PI-PLC_X"/>
    <property type="match status" value="1"/>
</dbReference>
<evidence type="ECO:0000313" key="2">
    <source>
        <dbReference type="EMBL" id="GAO52627.1"/>
    </source>
</evidence>
<evidence type="ECO:0000256" key="1">
    <source>
        <dbReference type="SAM" id="SignalP"/>
    </source>
</evidence>
<reference evidence="2 3" key="3">
    <citation type="journal article" date="2015" name="Genome Announc.">
        <title>Draft Genome Sequence of the Archiascomycetous Yeast Saitoella complicata.</title>
        <authorList>
            <person name="Yamauchi K."/>
            <person name="Kondo S."/>
            <person name="Hamamoto M."/>
            <person name="Takahashi Y."/>
            <person name="Ogura Y."/>
            <person name="Hayashi T."/>
            <person name="Nishida H."/>
        </authorList>
    </citation>
    <scope>NUCLEOTIDE SEQUENCE [LARGE SCALE GENOMIC DNA]</scope>
    <source>
        <strain evidence="2 3">NRRL Y-17804</strain>
    </source>
</reference>